<feature type="region of interest" description="Disordered" evidence="7">
    <location>
        <begin position="21"/>
        <end position="80"/>
    </location>
</feature>
<dbReference type="GO" id="GO:0045892">
    <property type="term" value="P:negative regulation of DNA-templated transcription"/>
    <property type="evidence" value="ECO:0007669"/>
    <property type="project" value="UniProtKB-UniRule"/>
</dbReference>
<dbReference type="RefSeq" id="XP_003559794.1">
    <property type="nucleotide sequence ID" value="XM_003559746.4"/>
</dbReference>
<evidence type="ECO:0000256" key="5">
    <source>
        <dbReference type="ARBA" id="ARBA00023242"/>
    </source>
</evidence>
<dbReference type="HOGENOM" id="CLU_036558_1_0_1"/>
<dbReference type="OMA" id="CRWLYES"/>
<keyword evidence="2 6" id="KW-0678">Repressor</keyword>
<feature type="domain" description="OVATE" evidence="8">
    <location>
        <begin position="185"/>
        <end position="246"/>
    </location>
</feature>
<dbReference type="NCBIfam" id="TIGR01568">
    <property type="entry name" value="A_thal_3678"/>
    <property type="match status" value="1"/>
</dbReference>
<reference evidence="10" key="3">
    <citation type="submission" date="2018-08" db="UniProtKB">
        <authorList>
            <consortium name="EnsemblPlants"/>
        </authorList>
    </citation>
    <scope>IDENTIFICATION</scope>
    <source>
        <strain evidence="10">cv. Bd21</strain>
    </source>
</reference>
<organism evidence="10">
    <name type="scientific">Brachypodium distachyon</name>
    <name type="common">Purple false brome</name>
    <name type="synonym">Trachynia distachya</name>
    <dbReference type="NCBI Taxonomy" id="15368"/>
    <lineage>
        <taxon>Eukaryota</taxon>
        <taxon>Viridiplantae</taxon>
        <taxon>Streptophyta</taxon>
        <taxon>Embryophyta</taxon>
        <taxon>Tracheophyta</taxon>
        <taxon>Spermatophyta</taxon>
        <taxon>Magnoliopsida</taxon>
        <taxon>Liliopsida</taxon>
        <taxon>Poales</taxon>
        <taxon>Poaceae</taxon>
        <taxon>BOP clade</taxon>
        <taxon>Pooideae</taxon>
        <taxon>Stipodae</taxon>
        <taxon>Brachypodieae</taxon>
        <taxon>Brachypodium</taxon>
    </lineage>
</organism>
<keyword evidence="3 6" id="KW-0805">Transcription regulation</keyword>
<comment type="function">
    <text evidence="6">Transcriptional repressor that regulates multiple aspects of plant growth and development.</text>
</comment>
<evidence type="ECO:0000313" key="10">
    <source>
        <dbReference type="EnsemblPlants" id="KQK14639"/>
    </source>
</evidence>
<dbReference type="Gramene" id="KQK14639">
    <property type="protein sequence ID" value="KQK14639"/>
    <property type="gene ID" value="BRADI_1g17740v3"/>
</dbReference>
<dbReference type="PROSITE" id="PS51754">
    <property type="entry name" value="OVATE"/>
    <property type="match status" value="1"/>
</dbReference>
<sequence length="264" mass="28649">MPGSWFYRLRRKRSAAAAAAAADESARDLASKPPGSDRAPAAPLAANRASYYVPSGDRRGCTGSTKGGGHGHGSHPKVRDTRFPLSPQRQHADIVFDVDRSSFGLVKKAMPMPMPMPTLPELDLKLRPILTRPAATSPSDGVAASPAMSPTARLMRRRKLSGGGKGMKEQRRPAWRRWLRESLVVVKESADPEEDFLASMAEMMMMAAADDGDDRGLEELLACYLALNAADHHRAIVAAFRRALLAPPRLHATIGHGQSKGRER</sequence>
<dbReference type="InterPro" id="IPR006458">
    <property type="entry name" value="Ovate_C"/>
</dbReference>
<keyword evidence="4 6" id="KW-0804">Transcription</keyword>
<dbReference type="GO" id="GO:0005634">
    <property type="term" value="C:nucleus"/>
    <property type="evidence" value="ECO:0007669"/>
    <property type="project" value="UniProtKB-SubCell"/>
</dbReference>
<dbReference type="KEGG" id="bdi:100831186"/>
<dbReference type="InterPro" id="IPR038933">
    <property type="entry name" value="Ovate"/>
</dbReference>
<dbReference type="PANTHER" id="PTHR33057">
    <property type="entry name" value="TRANSCRIPTION REPRESSOR OFP7-RELATED"/>
    <property type="match status" value="1"/>
</dbReference>
<evidence type="ECO:0000256" key="2">
    <source>
        <dbReference type="ARBA" id="ARBA00022491"/>
    </source>
</evidence>
<evidence type="ECO:0000313" key="9">
    <source>
        <dbReference type="EMBL" id="KQK14639.1"/>
    </source>
</evidence>
<dbReference type="EMBL" id="CM000880">
    <property type="protein sequence ID" value="KQK14639.1"/>
    <property type="molecule type" value="Genomic_DNA"/>
</dbReference>
<keyword evidence="11" id="KW-1185">Reference proteome</keyword>
<dbReference type="Proteomes" id="UP000008810">
    <property type="component" value="Chromosome 1"/>
</dbReference>
<evidence type="ECO:0000256" key="7">
    <source>
        <dbReference type="SAM" id="MobiDB-lite"/>
    </source>
</evidence>
<accession>I1GR52</accession>
<dbReference type="EnsemblPlants" id="KQK14639">
    <property type="protein sequence ID" value="KQK14639"/>
    <property type="gene ID" value="BRADI_1g17740v3"/>
</dbReference>
<dbReference type="GeneID" id="100831186"/>
<dbReference type="STRING" id="15368.I1GR52"/>
<gene>
    <name evidence="10" type="primary">LOC100831186</name>
    <name evidence="9" type="ORF">BRADI_1g17740v3</name>
</gene>
<dbReference type="Pfam" id="PF04844">
    <property type="entry name" value="Ovate"/>
    <property type="match status" value="1"/>
</dbReference>
<evidence type="ECO:0000256" key="1">
    <source>
        <dbReference type="ARBA" id="ARBA00004123"/>
    </source>
</evidence>
<evidence type="ECO:0000256" key="4">
    <source>
        <dbReference type="ARBA" id="ARBA00023163"/>
    </source>
</evidence>
<dbReference type="OrthoDB" id="1928390at2759"/>
<name>I1GR52_BRADI</name>
<dbReference type="eggNOG" id="ENOG502R45W">
    <property type="taxonomic scope" value="Eukaryota"/>
</dbReference>
<comment type="subcellular location">
    <subcellularLocation>
        <location evidence="1 6">Nucleus</location>
    </subcellularLocation>
</comment>
<dbReference type="AlphaFoldDB" id="I1GR52"/>
<evidence type="ECO:0000259" key="8">
    <source>
        <dbReference type="PROSITE" id="PS51754"/>
    </source>
</evidence>
<proteinExistence type="predicted"/>
<keyword evidence="5 6" id="KW-0539">Nucleus</keyword>
<evidence type="ECO:0000256" key="3">
    <source>
        <dbReference type="ARBA" id="ARBA00023015"/>
    </source>
</evidence>
<evidence type="ECO:0000313" key="11">
    <source>
        <dbReference type="Proteomes" id="UP000008810"/>
    </source>
</evidence>
<protein>
    <recommendedName>
        <fullName evidence="6">Transcription repressor</fullName>
    </recommendedName>
    <alternativeName>
        <fullName evidence="6">Ovate family protein</fullName>
    </alternativeName>
</protein>
<feature type="compositionally biased region" description="Low complexity" evidence="7">
    <location>
        <begin position="38"/>
        <end position="49"/>
    </location>
</feature>
<feature type="region of interest" description="Disordered" evidence="7">
    <location>
        <begin position="133"/>
        <end position="172"/>
    </location>
</feature>
<reference evidence="9" key="2">
    <citation type="submission" date="2017-06" db="EMBL/GenBank/DDBJ databases">
        <title>WGS assembly of Brachypodium distachyon.</title>
        <authorList>
            <consortium name="The International Brachypodium Initiative"/>
            <person name="Lucas S."/>
            <person name="Harmon-Smith M."/>
            <person name="Lail K."/>
            <person name="Tice H."/>
            <person name="Grimwood J."/>
            <person name="Bruce D."/>
            <person name="Barry K."/>
            <person name="Shu S."/>
            <person name="Lindquist E."/>
            <person name="Wang M."/>
            <person name="Pitluck S."/>
            <person name="Vogel J.P."/>
            <person name="Garvin D.F."/>
            <person name="Mockler T.C."/>
            <person name="Schmutz J."/>
            <person name="Rokhsar D."/>
            <person name="Bevan M.W."/>
        </authorList>
    </citation>
    <scope>NUCLEOTIDE SEQUENCE</scope>
    <source>
        <strain evidence="9">Bd21</strain>
    </source>
</reference>
<reference evidence="9 10" key="1">
    <citation type="journal article" date="2010" name="Nature">
        <title>Genome sequencing and analysis of the model grass Brachypodium distachyon.</title>
        <authorList>
            <consortium name="International Brachypodium Initiative"/>
        </authorList>
    </citation>
    <scope>NUCLEOTIDE SEQUENCE [LARGE SCALE GENOMIC DNA]</scope>
    <source>
        <strain evidence="9">Bd21</strain>
        <strain evidence="10">cv. Bd21</strain>
    </source>
</reference>
<evidence type="ECO:0000256" key="6">
    <source>
        <dbReference type="RuleBase" id="RU367028"/>
    </source>
</evidence>
<dbReference type="PANTHER" id="PTHR33057:SF224">
    <property type="entry name" value="TRANSCRIPTION REPRESSOR"/>
    <property type="match status" value="1"/>
</dbReference>